<evidence type="ECO:0000313" key="1">
    <source>
        <dbReference type="EMBL" id="CAG9621539.1"/>
    </source>
</evidence>
<dbReference type="InterPro" id="IPR015797">
    <property type="entry name" value="NUDIX_hydrolase-like_dom_sf"/>
</dbReference>
<dbReference type="SUPFAM" id="SSF55811">
    <property type="entry name" value="Nudix"/>
    <property type="match status" value="1"/>
</dbReference>
<evidence type="ECO:0008006" key="3">
    <source>
        <dbReference type="Google" id="ProtNLM"/>
    </source>
</evidence>
<name>A0ABM8YNH4_9BACI</name>
<organism evidence="1 2">
    <name type="scientific">Sutcliffiella rhizosphaerae</name>
    <dbReference type="NCBI Taxonomy" id="2880967"/>
    <lineage>
        <taxon>Bacteria</taxon>
        <taxon>Bacillati</taxon>
        <taxon>Bacillota</taxon>
        <taxon>Bacilli</taxon>
        <taxon>Bacillales</taxon>
        <taxon>Bacillaceae</taxon>
        <taxon>Sutcliffiella</taxon>
    </lineage>
</organism>
<dbReference type="Proteomes" id="UP000789833">
    <property type="component" value="Unassembled WGS sequence"/>
</dbReference>
<protein>
    <recommendedName>
        <fullName evidence="3">Nudix hydrolase domain-containing protein</fullName>
    </recommendedName>
</protein>
<accession>A0ABM8YNH4</accession>
<dbReference type="Gene3D" id="3.90.79.10">
    <property type="entry name" value="Nucleoside Triphosphate Pyrophosphohydrolase"/>
    <property type="match status" value="1"/>
</dbReference>
<dbReference type="EMBL" id="CAKJTJ010000011">
    <property type="protein sequence ID" value="CAG9621539.1"/>
    <property type="molecule type" value="Genomic_DNA"/>
</dbReference>
<sequence length="49" mass="5492">MKNFIITSGAVVLNSERHILLKKDPIRGWELLGGKVENNESIQDASLEK</sequence>
<gene>
    <name evidence="1" type="ORF">BACCIP111883_02312</name>
</gene>
<evidence type="ECO:0000313" key="2">
    <source>
        <dbReference type="Proteomes" id="UP000789833"/>
    </source>
</evidence>
<proteinExistence type="predicted"/>
<dbReference type="CDD" id="cd02883">
    <property type="entry name" value="NUDIX_Hydrolase"/>
    <property type="match status" value="1"/>
</dbReference>
<keyword evidence="2" id="KW-1185">Reference proteome</keyword>
<reference evidence="1 2" key="1">
    <citation type="submission" date="2021-10" db="EMBL/GenBank/DDBJ databases">
        <authorList>
            <person name="Criscuolo A."/>
        </authorList>
    </citation>
    <scope>NUCLEOTIDE SEQUENCE [LARGE SCALE GENOMIC DNA]</scope>
    <source>
        <strain evidence="2">CIP 111883</strain>
    </source>
</reference>
<comment type="caution">
    <text evidence="1">The sequence shown here is derived from an EMBL/GenBank/DDBJ whole genome shotgun (WGS) entry which is preliminary data.</text>
</comment>